<protein>
    <recommendedName>
        <fullName evidence="7">Secreted protein/lipoprotein</fullName>
    </recommendedName>
</protein>
<evidence type="ECO:0000313" key="6">
    <source>
        <dbReference type="Proteomes" id="UP000660975"/>
    </source>
</evidence>
<dbReference type="EMBL" id="BLLO01000018">
    <property type="protein sequence ID" value="GFH78544.1"/>
    <property type="molecule type" value="Genomic_DNA"/>
</dbReference>
<dbReference type="EMBL" id="BMSC01000025">
    <property type="protein sequence ID" value="GGU91413.1"/>
    <property type="molecule type" value="Genomic_DNA"/>
</dbReference>
<reference evidence="3 5" key="2">
    <citation type="submission" date="2020-02" db="EMBL/GenBank/DDBJ databases">
        <title>Whole genome shotgun sequence of Streptomyces gougerotii NBRC 13043.</title>
        <authorList>
            <person name="Ichikawa N."/>
            <person name="Komaki H."/>
            <person name="Tamura T."/>
        </authorList>
    </citation>
    <scope>NUCLEOTIDE SEQUENCE [LARGE SCALE GENOMIC DNA]</scope>
    <source>
        <strain evidence="3 5">NBRC 13043</strain>
    </source>
</reference>
<comment type="caution">
    <text evidence="4">The sequence shown here is derived from an EMBL/GenBank/DDBJ whole genome shotgun (WGS) entry which is preliminary data.</text>
</comment>
<feature type="chain" id="PRO_5039629225" description="Secreted protein/lipoprotein" evidence="2">
    <location>
        <begin position="26"/>
        <end position="194"/>
    </location>
</feature>
<dbReference type="Proteomes" id="UP000660975">
    <property type="component" value="Unassembled WGS sequence"/>
</dbReference>
<gene>
    <name evidence="4" type="ORF">GCM10010227_53350</name>
    <name evidence="3" type="ORF">Sgou_32140</name>
</gene>
<dbReference type="Proteomes" id="UP000480804">
    <property type="component" value="Unassembled WGS sequence"/>
</dbReference>
<keyword evidence="5" id="KW-1185">Reference proteome</keyword>
<feature type="region of interest" description="Disordered" evidence="1">
    <location>
        <begin position="25"/>
        <end position="62"/>
    </location>
</feature>
<dbReference type="PROSITE" id="PS51257">
    <property type="entry name" value="PROKAR_LIPOPROTEIN"/>
    <property type="match status" value="1"/>
</dbReference>
<evidence type="ECO:0000313" key="4">
    <source>
        <dbReference type="EMBL" id="GGU91413.1"/>
    </source>
</evidence>
<name>A0A8H9I112_9ACTN</name>
<organism evidence="4 6">
    <name type="scientific">Streptomyces gougerotii</name>
    <dbReference type="NCBI Taxonomy" id="53448"/>
    <lineage>
        <taxon>Bacteria</taxon>
        <taxon>Bacillati</taxon>
        <taxon>Actinomycetota</taxon>
        <taxon>Actinomycetes</taxon>
        <taxon>Kitasatosporales</taxon>
        <taxon>Streptomycetaceae</taxon>
        <taxon>Streptomyces</taxon>
        <taxon>Streptomyces diastaticus group</taxon>
    </lineage>
</organism>
<evidence type="ECO:0000313" key="3">
    <source>
        <dbReference type="EMBL" id="GFH78544.1"/>
    </source>
</evidence>
<evidence type="ECO:0000313" key="5">
    <source>
        <dbReference type="Proteomes" id="UP000480804"/>
    </source>
</evidence>
<keyword evidence="2" id="KW-0732">Signal</keyword>
<dbReference type="AlphaFoldDB" id="A0A8H9I112"/>
<proteinExistence type="predicted"/>
<reference evidence="4" key="3">
    <citation type="submission" date="2020-09" db="EMBL/GenBank/DDBJ databases">
        <authorList>
            <person name="Sun Q."/>
            <person name="Ohkuma M."/>
        </authorList>
    </citation>
    <scope>NUCLEOTIDE SEQUENCE</scope>
    <source>
        <strain evidence="4">JCM 4136</strain>
    </source>
</reference>
<evidence type="ECO:0000256" key="1">
    <source>
        <dbReference type="SAM" id="MobiDB-lite"/>
    </source>
</evidence>
<accession>A0A8H9I112</accession>
<feature type="signal peptide" evidence="2">
    <location>
        <begin position="1"/>
        <end position="25"/>
    </location>
</feature>
<reference evidence="4" key="1">
    <citation type="journal article" date="2014" name="Int. J. Syst. Evol. Microbiol.">
        <title>Complete genome sequence of Corynebacterium casei LMG S-19264T (=DSM 44701T), isolated from a smear-ripened cheese.</title>
        <authorList>
            <consortium name="US DOE Joint Genome Institute (JGI-PGF)"/>
            <person name="Walter F."/>
            <person name="Albersmeier A."/>
            <person name="Kalinowski J."/>
            <person name="Ruckert C."/>
        </authorList>
    </citation>
    <scope>NUCLEOTIDE SEQUENCE</scope>
    <source>
        <strain evidence="4">JCM 4136</strain>
    </source>
</reference>
<evidence type="ECO:0000256" key="2">
    <source>
        <dbReference type="SAM" id="SignalP"/>
    </source>
</evidence>
<evidence type="ECO:0008006" key="7">
    <source>
        <dbReference type="Google" id="ProtNLM"/>
    </source>
</evidence>
<sequence length="194" mass="20713">MTKPRRLAVGTFLIPALLVSAAACGGDETDASPGATTPSVSKDPASSAPSLAEPEKGGEAEAMAAYRAHWQEVEKAYAKNSIEGTDIKKTSVGPARLAIEKSVKSARENGQAVKGRPGLSNLTVTKADLNRDVPKVHLSSCLDVSEWVIYNKSTGEPVPQPSDRLTKYTVTSLLEKWPDGWVVTKDEPHQDTQC</sequence>